<dbReference type="EMBL" id="NIDE01000007">
    <property type="protein sequence ID" value="OWK40814.1"/>
    <property type="molecule type" value="Genomic_DNA"/>
</dbReference>
<dbReference type="Pfam" id="PF17164">
    <property type="entry name" value="DUF5122"/>
    <property type="match status" value="5"/>
</dbReference>
<dbReference type="SUPFAM" id="SSF101898">
    <property type="entry name" value="NHL repeat"/>
    <property type="match status" value="1"/>
</dbReference>
<dbReference type="Proteomes" id="UP000214646">
    <property type="component" value="Unassembled WGS sequence"/>
</dbReference>
<dbReference type="InterPro" id="IPR013431">
    <property type="entry name" value="Delta_60_rpt"/>
</dbReference>
<accession>A0A225DMH2</accession>
<keyword evidence="2" id="KW-1185">Reference proteome</keyword>
<dbReference type="PANTHER" id="PTHR24104">
    <property type="entry name" value="E3 UBIQUITIN-PROTEIN LIGASE NHLRC1-RELATED"/>
    <property type="match status" value="1"/>
</dbReference>
<reference evidence="2" key="1">
    <citation type="submission" date="2017-06" db="EMBL/GenBank/DDBJ databases">
        <title>Genome analysis of Fimbriiglobus ruber SP5, the first member of the order Planctomycetales with confirmed chitinolytic capability.</title>
        <authorList>
            <person name="Ravin N.V."/>
            <person name="Rakitin A.L."/>
            <person name="Ivanova A.A."/>
            <person name="Beletsky A.V."/>
            <person name="Kulichevskaya I.S."/>
            <person name="Mardanov A.V."/>
            <person name="Dedysh S.N."/>
        </authorList>
    </citation>
    <scope>NUCLEOTIDE SEQUENCE [LARGE SCALE GENOMIC DNA]</scope>
    <source>
        <strain evidence="2">SP5</strain>
    </source>
</reference>
<dbReference type="GO" id="GO:0000209">
    <property type="term" value="P:protein polyubiquitination"/>
    <property type="evidence" value="ECO:0007669"/>
    <property type="project" value="TreeGrafter"/>
</dbReference>
<dbReference type="InterPro" id="IPR050952">
    <property type="entry name" value="TRIM-NHL_E3_ligases"/>
</dbReference>
<proteinExistence type="predicted"/>
<dbReference type="Gene3D" id="2.80.10.50">
    <property type="match status" value="4"/>
</dbReference>
<dbReference type="GO" id="GO:0043161">
    <property type="term" value="P:proteasome-mediated ubiquitin-dependent protein catabolic process"/>
    <property type="evidence" value="ECO:0007669"/>
    <property type="project" value="TreeGrafter"/>
</dbReference>
<organism evidence="1 2">
    <name type="scientific">Fimbriiglobus ruber</name>
    <dbReference type="NCBI Taxonomy" id="1908690"/>
    <lineage>
        <taxon>Bacteria</taxon>
        <taxon>Pseudomonadati</taxon>
        <taxon>Planctomycetota</taxon>
        <taxon>Planctomycetia</taxon>
        <taxon>Gemmatales</taxon>
        <taxon>Gemmataceae</taxon>
        <taxon>Fimbriiglobus</taxon>
    </lineage>
</organism>
<dbReference type="PANTHER" id="PTHR24104:SF25">
    <property type="entry name" value="PROTEIN LIN-41"/>
    <property type="match status" value="1"/>
</dbReference>
<dbReference type="AlphaFoldDB" id="A0A225DMH2"/>
<dbReference type="GO" id="GO:0061630">
    <property type="term" value="F:ubiquitin protein ligase activity"/>
    <property type="evidence" value="ECO:0007669"/>
    <property type="project" value="TreeGrafter"/>
</dbReference>
<protein>
    <submittedName>
        <fullName evidence="1">Uncharacterized protein</fullName>
    </submittedName>
</protein>
<dbReference type="SUPFAM" id="SSF63829">
    <property type="entry name" value="Calcium-dependent phosphotriesterase"/>
    <property type="match status" value="2"/>
</dbReference>
<sequence length="1061" mass="106448">MEVFLPGSTADLVRFTPTGGLDTTLNGTGEATLSLLPGAGAYQATAAVALSDGSFAVAGVAPDGRARLAFFTQDGQLELGSLADGAGSTEFQLAPGDVLDSVFAVAVTPDGGILVAGAAGSDTNNTSYQAALAAFATAPPTVMLPLALDPTFGTGGLQPLNAGLFVEGISAAPDGRVYTAAETSTGYYIEATNPDGTPDTGFGTGGAVNVESLIPPAALGITNHFYLYNVYALPDGGLLVLGGDLPFFGSEVEVLKLTRSGALDTSFGTGGIAQFASSTTHMGTARGLTVDAAGKILIVGQPDFTNAVLPQDPGFSVLRLNPDGSLDTTFNGTGTQFIPAVNPAPYNGTLFLASLEGATSVAVRPNGQILVIGNLLPADATAPPNSAATYPDLAVAQLNPDGSLDTTFGTNGVVLSSTVIGGIGDEQAFLLPDGRLNVTTPAFNSSAGVLVRFTAAGALDTTLNGTGSAPIVGPTAAPINGDSDFVAAGVVPDPDGRVVVEVYDQNGSPVPDAFASGESATLFAFAASDPENGVNAITVTPDGRVIVAGIAKASATDGSGQPTLAAFATAPLVVPPTPPPVAPPPVTLPLALDPTFGTGGVQSVGTGSMVFGVATASNGTLYTAESTSSGERIVATNPDGSSDTGFGTGGTVDVESLFPPPPGGLLNTVVLANIYAESDGKLLVLENIPSPGDAFQLVRLNADGSLDATFGAGGRVVSSLYTPVFVTASSLTIQPDGKVLVVGTPSLSSGINSQAGFSIVRLNPDGSPDATFNQTGYQFVPAVSSFSPLAQTDEGAQTAVVRPNGQILVIGSLWPAGPAPTNPVPDGANLAVVQLNSDGSVDTTFGTGGLTVTPFVANGSGAGEQATLLADGRLEVFLPGLTSSLVRLTPDGNLDTTLGGNGSVAIGQNTDFGLSLQPYFSGSDLIVAGVDANNQVDVSVYDQNGVPVPDAFAAGGSSTTFSFAPSDPVNWVDTITVTPDGRLIVAGVARANATDANGQLTLAAFATSPPIAPPFPRYRSSPPFLQYRSRHRRSRLPSIRPGPVASSRRISLRAILPANPA</sequence>
<dbReference type="NCBIfam" id="TIGR02608">
    <property type="entry name" value="delta_60_rpt"/>
    <property type="match status" value="11"/>
</dbReference>
<comment type="caution">
    <text evidence="1">The sequence shown here is derived from an EMBL/GenBank/DDBJ whole genome shotgun (WGS) entry which is preliminary data.</text>
</comment>
<name>A0A225DMH2_9BACT</name>
<gene>
    <name evidence="1" type="ORF">FRUB_04706</name>
</gene>
<evidence type="ECO:0000313" key="1">
    <source>
        <dbReference type="EMBL" id="OWK40814.1"/>
    </source>
</evidence>
<dbReference type="GO" id="GO:0008270">
    <property type="term" value="F:zinc ion binding"/>
    <property type="evidence" value="ECO:0007669"/>
    <property type="project" value="UniProtKB-KW"/>
</dbReference>
<evidence type="ECO:0000313" key="2">
    <source>
        <dbReference type="Proteomes" id="UP000214646"/>
    </source>
</evidence>